<comment type="pathway">
    <text evidence="1 7">Cell wall biogenesis; peptidoglycan biosynthesis.</text>
</comment>
<evidence type="ECO:0000256" key="1">
    <source>
        <dbReference type="ARBA" id="ARBA00004752"/>
    </source>
</evidence>
<gene>
    <name evidence="10" type="ORF">TMPK1_37860</name>
</gene>
<evidence type="ECO:0000256" key="6">
    <source>
        <dbReference type="ARBA" id="ARBA00023316"/>
    </source>
</evidence>
<sequence length="187" mass="20100">MSKMAATLRPLFVSLALVFVTVTAPVDMAAASGGGAPAGPGALNLERPGAKADLIVVHKSARVMELKHGEQVLRTYKVHLGKVPVGPKLMRGDGRTPEGTYWIQSRKENSSFHRALKISYPNADDRVRSNAIGLDPGDFIMIHGTPNGFPPTKLPRDWTNGCIAVTNGEIDEIWRLVDDGVGVLILP</sequence>
<feature type="chain" id="PRO_5035842077" description="L,D-TPase catalytic domain-containing protein" evidence="8">
    <location>
        <begin position="30"/>
        <end position="187"/>
    </location>
</feature>
<evidence type="ECO:0000313" key="10">
    <source>
        <dbReference type="EMBL" id="GIL41549.1"/>
    </source>
</evidence>
<feature type="active site" description="Proton donor/acceptor" evidence="7">
    <location>
        <position position="143"/>
    </location>
</feature>
<feature type="active site" description="Nucleophile" evidence="7">
    <location>
        <position position="162"/>
    </location>
</feature>
<dbReference type="GO" id="GO:0008360">
    <property type="term" value="P:regulation of cell shape"/>
    <property type="evidence" value="ECO:0007669"/>
    <property type="project" value="UniProtKB-UniRule"/>
</dbReference>
<comment type="caution">
    <text evidence="10">The sequence shown here is derived from an EMBL/GenBank/DDBJ whole genome shotgun (WGS) entry which is preliminary data.</text>
</comment>
<dbReference type="InterPro" id="IPR005490">
    <property type="entry name" value="LD_TPept_cat_dom"/>
</dbReference>
<dbReference type="AlphaFoldDB" id="A0A8S8XHZ7"/>
<dbReference type="SUPFAM" id="SSF141523">
    <property type="entry name" value="L,D-transpeptidase catalytic domain-like"/>
    <property type="match status" value="1"/>
</dbReference>
<dbReference type="GO" id="GO:0016740">
    <property type="term" value="F:transferase activity"/>
    <property type="evidence" value="ECO:0007669"/>
    <property type="project" value="UniProtKB-KW"/>
</dbReference>
<dbReference type="PROSITE" id="PS52029">
    <property type="entry name" value="LD_TPASE"/>
    <property type="match status" value="1"/>
</dbReference>
<accession>A0A8S8XHZ7</accession>
<evidence type="ECO:0000256" key="7">
    <source>
        <dbReference type="PROSITE-ProRule" id="PRU01373"/>
    </source>
</evidence>
<feature type="signal peptide" evidence="8">
    <location>
        <begin position="1"/>
        <end position="29"/>
    </location>
</feature>
<dbReference type="PANTHER" id="PTHR36699:SF1">
    <property type="entry name" value="L,D-TRANSPEPTIDASE YAFK-RELATED"/>
    <property type="match status" value="1"/>
</dbReference>
<dbReference type="InterPro" id="IPR038063">
    <property type="entry name" value="Transpep_catalytic_dom"/>
</dbReference>
<keyword evidence="11" id="KW-1185">Reference proteome</keyword>
<feature type="domain" description="L,D-TPase catalytic" evidence="9">
    <location>
        <begin position="53"/>
        <end position="186"/>
    </location>
</feature>
<dbReference type="Pfam" id="PF03734">
    <property type="entry name" value="YkuD"/>
    <property type="match status" value="1"/>
</dbReference>
<keyword evidence="8" id="KW-0732">Signal</keyword>
<dbReference type="Proteomes" id="UP000681075">
    <property type="component" value="Unassembled WGS sequence"/>
</dbReference>
<keyword evidence="4 7" id="KW-0133">Cell shape</keyword>
<reference evidence="10" key="1">
    <citation type="submission" date="2021-02" db="EMBL/GenBank/DDBJ databases">
        <title>Genome sequence of Rhodospirillales sp. strain TMPK1 isolated from soil.</title>
        <authorList>
            <person name="Nakai R."/>
            <person name="Kusada H."/>
            <person name="Tamaki H."/>
        </authorList>
    </citation>
    <scope>NUCLEOTIDE SEQUENCE</scope>
    <source>
        <strain evidence="10">TMPK1</strain>
    </source>
</reference>
<protein>
    <recommendedName>
        <fullName evidence="9">L,D-TPase catalytic domain-containing protein</fullName>
    </recommendedName>
</protein>
<evidence type="ECO:0000256" key="8">
    <source>
        <dbReference type="SAM" id="SignalP"/>
    </source>
</evidence>
<keyword evidence="5 7" id="KW-0573">Peptidoglycan synthesis</keyword>
<proteinExistence type="inferred from homology"/>
<dbReference type="GO" id="GO:0004180">
    <property type="term" value="F:carboxypeptidase activity"/>
    <property type="evidence" value="ECO:0007669"/>
    <property type="project" value="UniProtKB-ARBA"/>
</dbReference>
<evidence type="ECO:0000256" key="3">
    <source>
        <dbReference type="ARBA" id="ARBA00022679"/>
    </source>
</evidence>
<evidence type="ECO:0000256" key="2">
    <source>
        <dbReference type="ARBA" id="ARBA00005992"/>
    </source>
</evidence>
<dbReference type="EMBL" id="BOPV01000001">
    <property type="protein sequence ID" value="GIL41549.1"/>
    <property type="molecule type" value="Genomic_DNA"/>
</dbReference>
<evidence type="ECO:0000256" key="5">
    <source>
        <dbReference type="ARBA" id="ARBA00022984"/>
    </source>
</evidence>
<organism evidence="10 11">
    <name type="scientific">Roseiterribacter gracilis</name>
    <dbReference type="NCBI Taxonomy" id="2812848"/>
    <lineage>
        <taxon>Bacteria</taxon>
        <taxon>Pseudomonadati</taxon>
        <taxon>Pseudomonadota</taxon>
        <taxon>Alphaproteobacteria</taxon>
        <taxon>Rhodospirillales</taxon>
        <taxon>Roseiterribacteraceae</taxon>
        <taxon>Roseiterribacter</taxon>
    </lineage>
</organism>
<dbReference type="Gene3D" id="2.40.440.10">
    <property type="entry name" value="L,D-transpeptidase catalytic domain-like"/>
    <property type="match status" value="1"/>
</dbReference>
<comment type="similarity">
    <text evidence="2">Belongs to the YkuD family.</text>
</comment>
<dbReference type="PANTHER" id="PTHR36699">
    <property type="entry name" value="LD-TRANSPEPTIDASE"/>
    <property type="match status" value="1"/>
</dbReference>
<evidence type="ECO:0000259" key="9">
    <source>
        <dbReference type="PROSITE" id="PS52029"/>
    </source>
</evidence>
<dbReference type="CDD" id="cd16913">
    <property type="entry name" value="YkuD_like"/>
    <property type="match status" value="1"/>
</dbReference>
<evidence type="ECO:0000313" key="11">
    <source>
        <dbReference type="Proteomes" id="UP000681075"/>
    </source>
</evidence>
<name>A0A8S8XHZ7_9PROT</name>
<keyword evidence="3" id="KW-0808">Transferase</keyword>
<dbReference type="GO" id="GO:0071555">
    <property type="term" value="P:cell wall organization"/>
    <property type="evidence" value="ECO:0007669"/>
    <property type="project" value="UniProtKB-UniRule"/>
</dbReference>
<dbReference type="GO" id="GO:0009252">
    <property type="term" value="P:peptidoglycan biosynthetic process"/>
    <property type="evidence" value="ECO:0007669"/>
    <property type="project" value="UniProtKB-KW"/>
</dbReference>
<keyword evidence="6 7" id="KW-0961">Cell wall biogenesis/degradation</keyword>
<evidence type="ECO:0000256" key="4">
    <source>
        <dbReference type="ARBA" id="ARBA00022960"/>
    </source>
</evidence>